<dbReference type="EMBL" id="JBBWWQ010000012">
    <property type="protein sequence ID" value="KAK8934816.1"/>
    <property type="molecule type" value="Genomic_DNA"/>
</dbReference>
<evidence type="ECO:0000313" key="2">
    <source>
        <dbReference type="Proteomes" id="UP001418222"/>
    </source>
</evidence>
<protein>
    <submittedName>
        <fullName evidence="1">Uncharacterized protein</fullName>
    </submittedName>
</protein>
<dbReference type="AlphaFoldDB" id="A0AAP0G2K9"/>
<dbReference type="Proteomes" id="UP001418222">
    <property type="component" value="Unassembled WGS sequence"/>
</dbReference>
<sequence>MNEDAQASASSPAVLEPTSVLLRTVHMKELPSAGSSWVSMVEEEDAGHFSDGTHHSNLDGEVDGLSLAMLLLLGKKVVRPTQLGKASSSAILLHPVASKIGLGTAMGKGKAPLFPESVQPPAAAQCPIMEESDNGSWIIVRRWRHPKNKIDPKTVPPVVDPAPMASPPHPVSPILSQNCFRTSPPAGGIFRAG</sequence>
<organism evidence="1 2">
    <name type="scientific">Platanthera zijinensis</name>
    <dbReference type="NCBI Taxonomy" id="2320716"/>
    <lineage>
        <taxon>Eukaryota</taxon>
        <taxon>Viridiplantae</taxon>
        <taxon>Streptophyta</taxon>
        <taxon>Embryophyta</taxon>
        <taxon>Tracheophyta</taxon>
        <taxon>Spermatophyta</taxon>
        <taxon>Magnoliopsida</taxon>
        <taxon>Liliopsida</taxon>
        <taxon>Asparagales</taxon>
        <taxon>Orchidaceae</taxon>
        <taxon>Orchidoideae</taxon>
        <taxon>Orchideae</taxon>
        <taxon>Orchidinae</taxon>
        <taxon>Platanthera</taxon>
    </lineage>
</organism>
<keyword evidence="2" id="KW-1185">Reference proteome</keyword>
<comment type="caution">
    <text evidence="1">The sequence shown here is derived from an EMBL/GenBank/DDBJ whole genome shotgun (WGS) entry which is preliminary data.</text>
</comment>
<name>A0AAP0G2K9_9ASPA</name>
<evidence type="ECO:0000313" key="1">
    <source>
        <dbReference type="EMBL" id="KAK8934816.1"/>
    </source>
</evidence>
<gene>
    <name evidence="1" type="ORF">KSP39_PZI014505</name>
</gene>
<reference evidence="1 2" key="1">
    <citation type="journal article" date="2022" name="Nat. Plants">
        <title>Genomes of leafy and leafless Platanthera orchids illuminate the evolution of mycoheterotrophy.</title>
        <authorList>
            <person name="Li M.H."/>
            <person name="Liu K.W."/>
            <person name="Li Z."/>
            <person name="Lu H.C."/>
            <person name="Ye Q.L."/>
            <person name="Zhang D."/>
            <person name="Wang J.Y."/>
            <person name="Li Y.F."/>
            <person name="Zhong Z.M."/>
            <person name="Liu X."/>
            <person name="Yu X."/>
            <person name="Liu D.K."/>
            <person name="Tu X.D."/>
            <person name="Liu B."/>
            <person name="Hao Y."/>
            <person name="Liao X.Y."/>
            <person name="Jiang Y.T."/>
            <person name="Sun W.H."/>
            <person name="Chen J."/>
            <person name="Chen Y.Q."/>
            <person name="Ai Y."/>
            <person name="Zhai J.W."/>
            <person name="Wu S.S."/>
            <person name="Zhou Z."/>
            <person name="Hsiao Y.Y."/>
            <person name="Wu W.L."/>
            <person name="Chen Y.Y."/>
            <person name="Lin Y.F."/>
            <person name="Hsu J.L."/>
            <person name="Li C.Y."/>
            <person name="Wang Z.W."/>
            <person name="Zhao X."/>
            <person name="Zhong W.Y."/>
            <person name="Ma X.K."/>
            <person name="Ma L."/>
            <person name="Huang J."/>
            <person name="Chen G.Z."/>
            <person name="Huang M.Z."/>
            <person name="Huang L."/>
            <person name="Peng D.H."/>
            <person name="Luo Y.B."/>
            <person name="Zou S.Q."/>
            <person name="Chen S.P."/>
            <person name="Lan S."/>
            <person name="Tsai W.C."/>
            <person name="Van de Peer Y."/>
            <person name="Liu Z.J."/>
        </authorList>
    </citation>
    <scope>NUCLEOTIDE SEQUENCE [LARGE SCALE GENOMIC DNA]</scope>
    <source>
        <strain evidence="1">Lor287</strain>
    </source>
</reference>
<proteinExistence type="predicted"/>
<accession>A0AAP0G2K9</accession>